<reference evidence="1" key="1">
    <citation type="submission" date="2020-05" db="UniProtKB">
        <authorList>
            <consortium name="EnsemblMetazoa"/>
        </authorList>
    </citation>
    <scope>IDENTIFICATION</scope>
    <source>
        <strain evidence="1">TTRI</strain>
    </source>
</reference>
<sequence length="124" mass="13962">MQNDYDFITLKIVICNEVERKSRRLFETRLQVCGKVFTLNILHHNCRSKNFCSCSLYTGNASNQPLESCSKVATVIVSHSFGIFVDFILTLVHKGSSGRKVIKIVYTLRSLVVAYGAAISMLVR</sequence>
<accession>A0A1A9V996</accession>
<proteinExistence type="predicted"/>
<dbReference type="EnsemblMetazoa" id="GAUT029949-RA">
    <property type="protein sequence ID" value="GAUT029949-PA"/>
    <property type="gene ID" value="GAUT029949"/>
</dbReference>
<dbReference type="VEuPathDB" id="VectorBase:GAUT029949"/>
<evidence type="ECO:0000313" key="1">
    <source>
        <dbReference type="EnsemblMetazoa" id="GAUT029949-PA"/>
    </source>
</evidence>
<protein>
    <submittedName>
        <fullName evidence="1">Uncharacterized protein</fullName>
    </submittedName>
</protein>
<evidence type="ECO:0000313" key="2">
    <source>
        <dbReference type="Proteomes" id="UP000078200"/>
    </source>
</evidence>
<keyword evidence="2" id="KW-1185">Reference proteome</keyword>
<dbReference type="AlphaFoldDB" id="A0A1A9V996"/>
<dbReference type="Proteomes" id="UP000078200">
    <property type="component" value="Unassembled WGS sequence"/>
</dbReference>
<organism evidence="1 2">
    <name type="scientific">Glossina austeni</name>
    <name type="common">Savannah tsetse fly</name>
    <dbReference type="NCBI Taxonomy" id="7395"/>
    <lineage>
        <taxon>Eukaryota</taxon>
        <taxon>Metazoa</taxon>
        <taxon>Ecdysozoa</taxon>
        <taxon>Arthropoda</taxon>
        <taxon>Hexapoda</taxon>
        <taxon>Insecta</taxon>
        <taxon>Pterygota</taxon>
        <taxon>Neoptera</taxon>
        <taxon>Endopterygota</taxon>
        <taxon>Diptera</taxon>
        <taxon>Brachycera</taxon>
        <taxon>Muscomorpha</taxon>
        <taxon>Hippoboscoidea</taxon>
        <taxon>Glossinidae</taxon>
        <taxon>Glossina</taxon>
    </lineage>
</organism>
<name>A0A1A9V996_GLOAU</name>